<feature type="compositionally biased region" description="Basic residues" evidence="1">
    <location>
        <begin position="69"/>
        <end position="79"/>
    </location>
</feature>
<accession>A0ABU7PF49</accession>
<evidence type="ECO:0000256" key="2">
    <source>
        <dbReference type="SAM" id="Phobius"/>
    </source>
</evidence>
<evidence type="ECO:0000313" key="4">
    <source>
        <dbReference type="Proteomes" id="UP001344658"/>
    </source>
</evidence>
<proteinExistence type="predicted"/>
<feature type="region of interest" description="Disordered" evidence="1">
    <location>
        <begin position="39"/>
        <end position="80"/>
    </location>
</feature>
<feature type="compositionally biased region" description="Low complexity" evidence="1">
    <location>
        <begin position="174"/>
        <end position="209"/>
    </location>
</feature>
<evidence type="ECO:0008006" key="5">
    <source>
        <dbReference type="Google" id="ProtNLM"/>
    </source>
</evidence>
<organism evidence="3 4">
    <name type="scientific">Actinacidiphila polyblastidii</name>
    <dbReference type="NCBI Taxonomy" id="3110430"/>
    <lineage>
        <taxon>Bacteria</taxon>
        <taxon>Bacillati</taxon>
        <taxon>Actinomycetota</taxon>
        <taxon>Actinomycetes</taxon>
        <taxon>Kitasatosporales</taxon>
        <taxon>Streptomycetaceae</taxon>
        <taxon>Actinacidiphila</taxon>
    </lineage>
</organism>
<name>A0ABU7PF49_9ACTN</name>
<sequence>MDYCYACRRHLNGAYSCPGCGTPADRLVLPGVGETAGLPLVTGEDGPDRGGGDALGGGRAARRAESRRSGARRARRGRQRAAVYGVGAVAVAGALTMFSMAALIGGSGGGAGSPGPGATLPVPGATSGPASPDDAGLFPSRPGGHRTSGTPSAPGSVSPSASTARPTTPPPTTHPVATTRPTTSAPPTTATPTPTHTRPPTQQPTPTQTTCKPVLWWCG</sequence>
<reference evidence="3 4" key="1">
    <citation type="submission" date="2023-12" db="EMBL/GenBank/DDBJ databases">
        <title>Streptomyces sp. V4-01.</title>
        <authorList>
            <person name="Somphong A."/>
            <person name="Phongsopitanun W."/>
        </authorList>
    </citation>
    <scope>NUCLEOTIDE SEQUENCE [LARGE SCALE GENOMIC DNA]</scope>
    <source>
        <strain evidence="3 4">V4-01</strain>
    </source>
</reference>
<keyword evidence="4" id="KW-1185">Reference proteome</keyword>
<evidence type="ECO:0000313" key="3">
    <source>
        <dbReference type="EMBL" id="MEE4544431.1"/>
    </source>
</evidence>
<keyword evidence="2" id="KW-0472">Membrane</keyword>
<comment type="caution">
    <text evidence="3">The sequence shown here is derived from an EMBL/GenBank/DDBJ whole genome shotgun (WGS) entry which is preliminary data.</text>
</comment>
<dbReference type="EMBL" id="JAZEWV010000017">
    <property type="protein sequence ID" value="MEE4544431.1"/>
    <property type="molecule type" value="Genomic_DNA"/>
</dbReference>
<feature type="transmembrane region" description="Helical" evidence="2">
    <location>
        <begin position="81"/>
        <end position="104"/>
    </location>
</feature>
<dbReference type="Proteomes" id="UP001344658">
    <property type="component" value="Unassembled WGS sequence"/>
</dbReference>
<evidence type="ECO:0000256" key="1">
    <source>
        <dbReference type="SAM" id="MobiDB-lite"/>
    </source>
</evidence>
<keyword evidence="2" id="KW-0812">Transmembrane</keyword>
<gene>
    <name evidence="3" type="ORF">V2S66_20935</name>
</gene>
<feature type="region of interest" description="Disordered" evidence="1">
    <location>
        <begin position="110"/>
        <end position="209"/>
    </location>
</feature>
<keyword evidence="2" id="KW-1133">Transmembrane helix</keyword>
<protein>
    <recommendedName>
        <fullName evidence="5">Zinc ribbon domain-containing protein</fullName>
    </recommendedName>
</protein>
<feature type="compositionally biased region" description="Low complexity" evidence="1">
    <location>
        <begin position="147"/>
        <end position="166"/>
    </location>
</feature>
<dbReference type="RefSeq" id="WP_330797427.1">
    <property type="nucleotide sequence ID" value="NZ_JAZEWV010000017.1"/>
</dbReference>